<gene>
    <name evidence="2" type="ORF">PU560_06720</name>
</gene>
<accession>A0ABT5TVR7</accession>
<feature type="non-terminal residue" evidence="2">
    <location>
        <position position="108"/>
    </location>
</feature>
<evidence type="ECO:0000313" key="3">
    <source>
        <dbReference type="Proteomes" id="UP001165561"/>
    </source>
</evidence>
<feature type="region of interest" description="Disordered" evidence="1">
    <location>
        <begin position="1"/>
        <end position="25"/>
    </location>
</feature>
<evidence type="ECO:0000313" key="2">
    <source>
        <dbReference type="EMBL" id="MDD9206160.1"/>
    </source>
</evidence>
<organism evidence="2 3">
    <name type="scientific">Georgenia halotolerans</name>
    <dbReference type="NCBI Taxonomy" id="3028317"/>
    <lineage>
        <taxon>Bacteria</taxon>
        <taxon>Bacillati</taxon>
        <taxon>Actinomycetota</taxon>
        <taxon>Actinomycetes</taxon>
        <taxon>Micrococcales</taxon>
        <taxon>Bogoriellaceae</taxon>
        <taxon>Georgenia</taxon>
    </lineage>
</organism>
<evidence type="ECO:0000256" key="1">
    <source>
        <dbReference type="SAM" id="MobiDB-lite"/>
    </source>
</evidence>
<proteinExistence type="predicted"/>
<keyword evidence="3" id="KW-1185">Reference proteome</keyword>
<dbReference type="Pfam" id="PF19593">
    <property type="entry name" value="DUF6098"/>
    <property type="match status" value="1"/>
</dbReference>
<dbReference type="Proteomes" id="UP001165561">
    <property type="component" value="Unassembled WGS sequence"/>
</dbReference>
<comment type="caution">
    <text evidence="2">The sequence shown here is derived from an EMBL/GenBank/DDBJ whole genome shotgun (WGS) entry which is preliminary data.</text>
</comment>
<sequence length="108" mass="12145">MTTLSIPTAPRRSRPDDRPDDLPTLDSLDEVVQTQRAHEEVFLRVSPGPWADLRGGGRDPESGYLLPGIPARPLRPEAWWAGAPDTWVARQLAHHSYRMCAGRLPWLL</sequence>
<protein>
    <submittedName>
        <fullName evidence="2">DUF6098 family protein</fullName>
    </submittedName>
</protein>
<name>A0ABT5TVR7_9MICO</name>
<reference evidence="2" key="1">
    <citation type="submission" date="2023-02" db="EMBL/GenBank/DDBJ databases">
        <title>Georgenia sp.10Sc9-8, isolated from a soil sample collected from the Taklamakan desert.</title>
        <authorList>
            <person name="Liu S."/>
        </authorList>
    </citation>
    <scope>NUCLEOTIDE SEQUENCE</scope>
    <source>
        <strain evidence="2">10Sc9-8</strain>
    </source>
</reference>
<dbReference type="InterPro" id="IPR046080">
    <property type="entry name" value="DUF6098"/>
</dbReference>
<dbReference type="EMBL" id="JARACI010000799">
    <property type="protein sequence ID" value="MDD9206160.1"/>
    <property type="molecule type" value="Genomic_DNA"/>
</dbReference>